<protein>
    <submittedName>
        <fullName evidence="1">17765_t:CDS:1</fullName>
    </submittedName>
</protein>
<name>A0ACA9PEP3_9GLOM</name>
<reference evidence="1" key="1">
    <citation type="submission" date="2021-06" db="EMBL/GenBank/DDBJ databases">
        <authorList>
            <person name="Kallberg Y."/>
            <person name="Tangrot J."/>
            <person name="Rosling A."/>
        </authorList>
    </citation>
    <scope>NUCLEOTIDE SEQUENCE</scope>
    <source>
        <strain evidence="1">MA461A</strain>
    </source>
</reference>
<accession>A0ACA9PEP3</accession>
<comment type="caution">
    <text evidence="1">The sequence shown here is derived from an EMBL/GenBank/DDBJ whole genome shotgun (WGS) entry which is preliminary data.</text>
</comment>
<sequence>IDIESSDLSHENTEALQSEGEGEAYDDKRYDEGSPQYNPDPESLPRNISSISLSEDD</sequence>
<evidence type="ECO:0000313" key="1">
    <source>
        <dbReference type="EMBL" id="CAG8706145.1"/>
    </source>
</evidence>
<gene>
    <name evidence="1" type="ORF">RPERSI_LOCUS10245</name>
</gene>
<keyword evidence="2" id="KW-1185">Reference proteome</keyword>
<proteinExistence type="predicted"/>
<evidence type="ECO:0000313" key="2">
    <source>
        <dbReference type="Proteomes" id="UP000789920"/>
    </source>
</evidence>
<feature type="non-terminal residue" evidence="1">
    <location>
        <position position="1"/>
    </location>
</feature>
<dbReference type="EMBL" id="CAJVQC010020149">
    <property type="protein sequence ID" value="CAG8706145.1"/>
    <property type="molecule type" value="Genomic_DNA"/>
</dbReference>
<organism evidence="1 2">
    <name type="scientific">Racocetra persica</name>
    <dbReference type="NCBI Taxonomy" id="160502"/>
    <lineage>
        <taxon>Eukaryota</taxon>
        <taxon>Fungi</taxon>
        <taxon>Fungi incertae sedis</taxon>
        <taxon>Mucoromycota</taxon>
        <taxon>Glomeromycotina</taxon>
        <taxon>Glomeromycetes</taxon>
        <taxon>Diversisporales</taxon>
        <taxon>Gigasporaceae</taxon>
        <taxon>Racocetra</taxon>
    </lineage>
</organism>
<dbReference type="Proteomes" id="UP000789920">
    <property type="component" value="Unassembled WGS sequence"/>
</dbReference>